<dbReference type="SUPFAM" id="SSF56801">
    <property type="entry name" value="Acetyl-CoA synthetase-like"/>
    <property type="match status" value="1"/>
</dbReference>
<accession>A0ABU7S8B7</accession>
<sequence>MTENIAGLFAAAIAADPTRPLLTWYDDATGDRTELSGATLANWVAKTANLLVDSAGLAPADPVGVLLPPHWQTAAVLLGCWSVGSAVCGARPGESDDPQPVDVLFASVDRVGEATAWPAGDRYALALAPLAAPVRELPSGWADYVVEVRGHGDHFTPYPAAGPQDPVLADLAAQRAAELGIGAGDRVLVDAARYPDPVDWLLAPLAAGASTVLCGSLDPARLADRAAAEKVTVRLT</sequence>
<gene>
    <name evidence="2" type="ORF">V1634_04020</name>
</gene>
<reference evidence="2 3" key="1">
    <citation type="submission" date="2024-01" db="EMBL/GenBank/DDBJ databases">
        <title>Genome insights into Plantactinospora veratri sp. nov.</title>
        <authorList>
            <person name="Wang L."/>
        </authorList>
    </citation>
    <scope>NUCLEOTIDE SEQUENCE [LARGE SCALE GENOMIC DNA]</scope>
    <source>
        <strain evidence="2 3">NEAU-FHS4</strain>
    </source>
</reference>
<keyword evidence="3" id="KW-1185">Reference proteome</keyword>
<dbReference type="EMBL" id="JAZGQL010000003">
    <property type="protein sequence ID" value="MEE6305999.1"/>
    <property type="molecule type" value="Genomic_DNA"/>
</dbReference>
<dbReference type="Gene3D" id="3.40.50.12780">
    <property type="entry name" value="N-terminal domain of ligase-like"/>
    <property type="match status" value="1"/>
</dbReference>
<dbReference type="Proteomes" id="UP001339911">
    <property type="component" value="Unassembled WGS sequence"/>
</dbReference>
<name>A0ABU7S8B7_9ACTN</name>
<organism evidence="2 3">
    <name type="scientific">Plantactinospora veratri</name>
    <dbReference type="NCBI Taxonomy" id="1436122"/>
    <lineage>
        <taxon>Bacteria</taxon>
        <taxon>Bacillati</taxon>
        <taxon>Actinomycetota</taxon>
        <taxon>Actinomycetes</taxon>
        <taxon>Micromonosporales</taxon>
        <taxon>Micromonosporaceae</taxon>
        <taxon>Plantactinospora</taxon>
    </lineage>
</organism>
<dbReference type="InterPro" id="IPR017523">
    <property type="entry name" value="Rv3268"/>
</dbReference>
<dbReference type="Pfam" id="PF00501">
    <property type="entry name" value="AMP-binding"/>
    <property type="match status" value="1"/>
</dbReference>
<evidence type="ECO:0000259" key="1">
    <source>
        <dbReference type="Pfam" id="PF00501"/>
    </source>
</evidence>
<protein>
    <submittedName>
        <fullName evidence="2">TIGR03089 family protein</fullName>
    </submittedName>
</protein>
<dbReference type="InterPro" id="IPR042099">
    <property type="entry name" value="ANL_N_sf"/>
</dbReference>
<dbReference type="RefSeq" id="WP_331206365.1">
    <property type="nucleotide sequence ID" value="NZ_JAZGQL010000003.1"/>
</dbReference>
<proteinExistence type="predicted"/>
<evidence type="ECO:0000313" key="2">
    <source>
        <dbReference type="EMBL" id="MEE6305999.1"/>
    </source>
</evidence>
<feature type="domain" description="AMP-dependent synthetase/ligase" evidence="1">
    <location>
        <begin position="11"/>
        <end position="92"/>
    </location>
</feature>
<dbReference type="InterPro" id="IPR000873">
    <property type="entry name" value="AMP-dep_synth/lig_dom"/>
</dbReference>
<comment type="caution">
    <text evidence="2">The sequence shown here is derived from an EMBL/GenBank/DDBJ whole genome shotgun (WGS) entry which is preliminary data.</text>
</comment>
<dbReference type="NCBIfam" id="TIGR03089">
    <property type="entry name" value="TIGR03089 family protein"/>
    <property type="match status" value="1"/>
</dbReference>
<evidence type="ECO:0000313" key="3">
    <source>
        <dbReference type="Proteomes" id="UP001339911"/>
    </source>
</evidence>